<protein>
    <submittedName>
        <fullName evidence="3">Predicted protein</fullName>
    </submittedName>
</protein>
<feature type="region of interest" description="Disordered" evidence="1">
    <location>
        <begin position="1"/>
        <end position="28"/>
    </location>
</feature>
<dbReference type="RefSeq" id="WP_003994730.1">
    <property type="nucleotide sequence ID" value="NZ_GG657757.1"/>
</dbReference>
<evidence type="ECO:0000313" key="4">
    <source>
        <dbReference type="Proteomes" id="UP000004184"/>
    </source>
</evidence>
<dbReference type="InterPro" id="IPR009045">
    <property type="entry name" value="Zn_M74/Hedgehog-like"/>
</dbReference>
<dbReference type="EMBL" id="GG657757">
    <property type="protein sequence ID" value="EFL36577.1"/>
    <property type="molecule type" value="Genomic_DNA"/>
</dbReference>
<dbReference type="InterPro" id="IPR052179">
    <property type="entry name" value="DD-CPase-like"/>
</dbReference>
<dbReference type="CDD" id="cd14814">
    <property type="entry name" value="Peptidase_M15"/>
    <property type="match status" value="1"/>
</dbReference>
<dbReference type="GO" id="GO:0006508">
    <property type="term" value="P:proteolysis"/>
    <property type="evidence" value="ECO:0007669"/>
    <property type="project" value="InterPro"/>
</dbReference>
<evidence type="ECO:0000256" key="1">
    <source>
        <dbReference type="SAM" id="MobiDB-lite"/>
    </source>
</evidence>
<evidence type="ECO:0000313" key="3">
    <source>
        <dbReference type="EMBL" id="EFL36577.1"/>
    </source>
</evidence>
<dbReference type="STRING" id="591159.SSQG_07095"/>
<sequence>MNHASWESVPLSDRPGSGPAAAALDEPPTEIGHWSYPVVSPLRAPHEILALAESSGAGPVGLRTGETWTGTPPQEDFLRRVLAAHMARSRSRKGRPGRDLEPGERAVIPGTNLDMRADAAAAAGRLLAAANQALAAARGRGDEDARRTRRITVASGYRGSEHQERLWRTYFGRYYEETAAARSGLPGGPHGEAAVRHMIEVFRIPSRIAAPGYSNHQNGIAIDLLQERDPADPIRNSTRPEAVQRWRRTWFFQWLQANAGSYGFAPYEREPWHWEYRSGGAPRREAEAVEHDRWTFAEPTGWEESAEPSEAAEPEEYEGYGYGEGAGEDLDARWGPEGTPEAAEPEEGQEPTEWQEEAEGEEDQWAAEAAPGEDPYLEWEQTVWGQPESVRTEDPQWHLTTEQTDTNLPTGPFGSLVADLPGGRRFSYTFTRDDVFWAAKLVSLEAGGTDDAENAAVIWAMLNRYALFAHKDREYPTFTSFIRAYSTTLQPVLRNPKSAEAHMHDRDFVPTGGHYKGTTVPRGQLGRHLKTQAVPWSGIKPESAKRLALRALTGGLPNPGIGNATEFASTRIFWQRRNHTKAEPTRDQWLDYTKAFARHRKLRWIGDRPGLDQRANAFFVHRAAEKLPPDAVRVLVP</sequence>
<dbReference type="HOGENOM" id="CLU_429546_0_0_11"/>
<organism evidence="3 4">
    <name type="scientific">Streptomyces viridochromogenes (strain DSM 40736 / JCM 4977 / BCRC 1201 / Tue 494)</name>
    <dbReference type="NCBI Taxonomy" id="591159"/>
    <lineage>
        <taxon>Bacteria</taxon>
        <taxon>Bacillati</taxon>
        <taxon>Actinomycetota</taxon>
        <taxon>Actinomycetes</taxon>
        <taxon>Kitasatosporales</taxon>
        <taxon>Streptomycetaceae</taxon>
        <taxon>Streptomyces</taxon>
    </lineage>
</organism>
<dbReference type="PANTHER" id="PTHR34385:SF1">
    <property type="entry name" value="PEPTIDOGLYCAN L-ALANYL-D-GLUTAMATE ENDOPEPTIDASE CWLK"/>
    <property type="match status" value="1"/>
</dbReference>
<evidence type="ECO:0000259" key="2">
    <source>
        <dbReference type="Pfam" id="PF02557"/>
    </source>
</evidence>
<dbReference type="Proteomes" id="UP000004184">
    <property type="component" value="Unassembled WGS sequence"/>
</dbReference>
<dbReference type="Pfam" id="PF02557">
    <property type="entry name" value="VanY"/>
    <property type="match status" value="1"/>
</dbReference>
<keyword evidence="4" id="KW-1185">Reference proteome</keyword>
<feature type="compositionally biased region" description="Acidic residues" evidence="1">
    <location>
        <begin position="304"/>
        <end position="318"/>
    </location>
</feature>
<feature type="region of interest" description="Disordered" evidence="1">
    <location>
        <begin position="297"/>
        <end position="368"/>
    </location>
</feature>
<dbReference type="GO" id="GO:0008233">
    <property type="term" value="F:peptidase activity"/>
    <property type="evidence" value="ECO:0007669"/>
    <property type="project" value="InterPro"/>
</dbReference>
<gene>
    <name evidence="3" type="ORF">SSQG_07095</name>
</gene>
<dbReference type="AlphaFoldDB" id="D9XBM4"/>
<dbReference type="PANTHER" id="PTHR34385">
    <property type="entry name" value="D-ALANYL-D-ALANINE CARBOXYPEPTIDASE"/>
    <property type="match status" value="1"/>
</dbReference>
<dbReference type="SUPFAM" id="SSF55166">
    <property type="entry name" value="Hedgehog/DD-peptidase"/>
    <property type="match status" value="1"/>
</dbReference>
<feature type="compositionally biased region" description="Acidic residues" evidence="1">
    <location>
        <begin position="343"/>
        <end position="365"/>
    </location>
</feature>
<dbReference type="InterPro" id="IPR003709">
    <property type="entry name" value="VanY-like_core_dom"/>
</dbReference>
<proteinExistence type="predicted"/>
<feature type="domain" description="D-alanyl-D-alanine carboxypeptidase-like core" evidence="2">
    <location>
        <begin position="148"/>
        <end position="277"/>
    </location>
</feature>
<dbReference type="OrthoDB" id="9815541at2"/>
<dbReference type="Gene3D" id="3.30.1380.10">
    <property type="match status" value="1"/>
</dbReference>
<accession>D9XBM4</accession>
<name>D9XBM4_STRVT</name>
<reference evidence="4" key="1">
    <citation type="submission" date="2009-02" db="EMBL/GenBank/DDBJ databases">
        <title>Annotation of Streptomyces viridochromogenes strain DSM 40736.</title>
        <authorList>
            <consortium name="The Broad Institute Genome Sequencing Platform"/>
            <consortium name="Broad Institute Microbial Sequencing Center"/>
            <person name="Fischbach M."/>
            <person name="Godfrey P."/>
            <person name="Ward D."/>
            <person name="Young S."/>
            <person name="Zeng Q."/>
            <person name="Koehrsen M."/>
            <person name="Alvarado L."/>
            <person name="Berlin A.M."/>
            <person name="Bochicchio J."/>
            <person name="Borenstein D."/>
            <person name="Chapman S.B."/>
            <person name="Chen Z."/>
            <person name="Engels R."/>
            <person name="Freedman E."/>
            <person name="Gellesch M."/>
            <person name="Goldberg J."/>
            <person name="Griggs A."/>
            <person name="Gujja S."/>
            <person name="Heilman E.R."/>
            <person name="Heiman D.I."/>
            <person name="Hepburn T.A."/>
            <person name="Howarth C."/>
            <person name="Jen D."/>
            <person name="Larson L."/>
            <person name="Lewis B."/>
            <person name="Mehta T."/>
            <person name="Park D."/>
            <person name="Pearson M."/>
            <person name="Richards J."/>
            <person name="Roberts A."/>
            <person name="Saif S."/>
            <person name="Shea T.D."/>
            <person name="Shenoy N."/>
            <person name="Sisk P."/>
            <person name="Stolte C."/>
            <person name="Sykes S.N."/>
            <person name="Thomson T."/>
            <person name="Walk T."/>
            <person name="White J."/>
            <person name="Yandava C."/>
            <person name="Straight P."/>
            <person name="Clardy J."/>
            <person name="Hung D."/>
            <person name="Kolter R."/>
            <person name="Mekalanos J."/>
            <person name="Walker S."/>
            <person name="Walsh C.T."/>
            <person name="Wieland-Brown L.C."/>
            <person name="Haas B."/>
            <person name="Nusbaum C."/>
            <person name="Birren B."/>
        </authorList>
    </citation>
    <scope>NUCLEOTIDE SEQUENCE [LARGE SCALE GENOMIC DNA]</scope>
    <source>
        <strain evidence="4">DSM 40736 / JCM 4977 / BCRC 1201 / Tue 494</strain>
    </source>
</reference>
<dbReference type="eggNOG" id="COG3770">
    <property type="taxonomic scope" value="Bacteria"/>
</dbReference>